<dbReference type="InterPro" id="IPR032689">
    <property type="entry name" value="TraG-D_C"/>
</dbReference>
<evidence type="ECO:0000259" key="2">
    <source>
        <dbReference type="SMART" id="SM00382"/>
    </source>
</evidence>
<feature type="region of interest" description="Disordered" evidence="1">
    <location>
        <begin position="450"/>
        <end position="489"/>
    </location>
</feature>
<evidence type="ECO:0000313" key="3">
    <source>
        <dbReference type="EMBL" id="CBH96509.1"/>
    </source>
</evidence>
<dbReference type="Gene3D" id="3.40.50.300">
    <property type="entry name" value="P-loop containing nucleotide triphosphate hydrolases"/>
    <property type="match status" value="2"/>
</dbReference>
<evidence type="ECO:0000256" key="1">
    <source>
        <dbReference type="SAM" id="MobiDB-lite"/>
    </source>
</evidence>
<dbReference type="InterPro" id="IPR002789">
    <property type="entry name" value="HerA_central"/>
</dbReference>
<organism evidence="3">
    <name type="scientific">mine drainage metagenome</name>
    <dbReference type="NCBI Taxonomy" id="410659"/>
    <lineage>
        <taxon>unclassified sequences</taxon>
        <taxon>metagenomes</taxon>
        <taxon>ecological metagenomes</taxon>
    </lineage>
</organism>
<dbReference type="PANTHER" id="PTHR30121">
    <property type="entry name" value="UNCHARACTERIZED PROTEIN YJGR-RELATED"/>
    <property type="match status" value="1"/>
</dbReference>
<dbReference type="EMBL" id="CABM01000027">
    <property type="protein sequence ID" value="CBH96509.1"/>
    <property type="molecule type" value="Genomic_DNA"/>
</dbReference>
<feature type="domain" description="AAA+ ATPase" evidence="2">
    <location>
        <begin position="75"/>
        <end position="352"/>
    </location>
</feature>
<dbReference type="InterPro" id="IPR051162">
    <property type="entry name" value="T4SS_component"/>
</dbReference>
<name>E6PNK7_9ZZZZ</name>
<protein>
    <submittedName>
        <fullName evidence="3">Putative ATPase</fullName>
    </submittedName>
</protein>
<gene>
    <name evidence="3" type="ORF">CARN2_1368</name>
</gene>
<accession>E6PNK7</accession>
<dbReference type="PANTHER" id="PTHR30121:SF6">
    <property type="entry name" value="SLR6007 PROTEIN"/>
    <property type="match status" value="1"/>
</dbReference>
<reference evidence="3" key="1">
    <citation type="submission" date="2009-10" db="EMBL/GenBank/DDBJ databases">
        <title>Diversity of trophic interactions inside an arsenic-rich microbial ecosystem.</title>
        <authorList>
            <person name="Bertin P.N."/>
            <person name="Heinrich-Salmeron A."/>
            <person name="Pelletier E."/>
            <person name="Goulhen-Chollet F."/>
            <person name="Arsene-Ploetze F."/>
            <person name="Gallien S."/>
            <person name="Calteau A."/>
            <person name="Vallenet D."/>
            <person name="Casiot C."/>
            <person name="Chane-Woon-Ming B."/>
            <person name="Giloteaux L."/>
            <person name="Barakat M."/>
            <person name="Bonnefoy V."/>
            <person name="Bruneel O."/>
            <person name="Chandler M."/>
            <person name="Cleiss J."/>
            <person name="Duran R."/>
            <person name="Elbaz-Poulichet F."/>
            <person name="Fonknechten N."/>
            <person name="Lauga B."/>
            <person name="Mornico D."/>
            <person name="Ortet P."/>
            <person name="Schaeffer C."/>
            <person name="Siguier P."/>
            <person name="Alexander Thil Smith A."/>
            <person name="Van Dorsselaer A."/>
            <person name="Weissenbach J."/>
            <person name="Medigue C."/>
            <person name="Le Paslier D."/>
        </authorList>
    </citation>
    <scope>NUCLEOTIDE SEQUENCE</scope>
</reference>
<dbReference type="AlphaFoldDB" id="E6PNK7"/>
<dbReference type="Pfam" id="PF12696">
    <property type="entry name" value="TraG-D_C"/>
    <property type="match status" value="1"/>
</dbReference>
<dbReference type="SMART" id="SM00382">
    <property type="entry name" value="AAA"/>
    <property type="match status" value="1"/>
</dbReference>
<dbReference type="InterPro" id="IPR027417">
    <property type="entry name" value="P-loop_NTPase"/>
</dbReference>
<feature type="compositionally biased region" description="Low complexity" evidence="1">
    <location>
        <begin position="464"/>
        <end position="482"/>
    </location>
</feature>
<sequence length="489" mass="52523">MVAGSLMAAILWWRLMTSAPGAVQSGIRDVEEDAAYLKGLAQGFDPEKFIDLKKGVFMGLDSQRKPIYLPRATLDKNHCEILGESGVGKSSLAGVLLSQLAASGEAVIVFDPKPDEKLPGVLARMGEKHGFPLVVIDLRHTANFPQINPFFGCRPDQVEELLQVALELGKTGDAGVDFYRGGDREATSWIADAVAGDPARSMQDIITAASDDEAVIEKENLWRELRQLGRVKAFATRQQGIDLPALLEDAGGVVLYVMGSTTKLEIGAAQKLLLQRVLQVLEGRRDKSKPVCLFLDELKYLLSPAALRAAGTVRDRNAHLMFAHQSQGDLDDCPGLSPKAVRGAIWGNSGIKFAYKMLDSATALELSRLAGASRADVQTRSASENDNGGSTNTSWTHASREFMPPHVFSHLPKPSGGEASVGVVFGLGTAFYLSTRWLAAGETPQPLRIEKPADQANAAPISHAAESVQETAEAQAEQASADSLDDLLK</sequence>
<dbReference type="InterPro" id="IPR003593">
    <property type="entry name" value="AAA+_ATPase"/>
</dbReference>
<feature type="region of interest" description="Disordered" evidence="1">
    <location>
        <begin position="377"/>
        <end position="397"/>
    </location>
</feature>
<dbReference type="Pfam" id="PF01935">
    <property type="entry name" value="DUF87"/>
    <property type="match status" value="1"/>
</dbReference>
<comment type="caution">
    <text evidence="3">The sequence shown here is derived from an EMBL/GenBank/DDBJ whole genome shotgun (WGS) entry which is preliminary data.</text>
</comment>
<dbReference type="SUPFAM" id="SSF52540">
    <property type="entry name" value="P-loop containing nucleoside triphosphate hydrolases"/>
    <property type="match status" value="1"/>
</dbReference>
<proteinExistence type="predicted"/>